<feature type="non-terminal residue" evidence="2">
    <location>
        <position position="1"/>
    </location>
</feature>
<sequence length="410" mass="46431">STPCDGPLLLNQLLVFILDSAQKLDQNRQELLDNYIASLKLMEVDTEDEEWEDSPEEDIEEYGEEEGEYLPPGYEAAEGPFKSYCTCKDFVTCTFCSWFYKIKECQRHGQATRRPFKPCTCPKDDEEKLPSFEELKKSLESLKGPQLAPVRTCVCVPKVPEPVRCDCLDFLEEKPPKDGEEEGEEEADEEEATDVHRQLGDYEEGNGESETEVFNRDFGEEDEEWVAMEDGDGTLPEKLDKTYDLMPPDSLKKKEEKTCTCETHHPPRSLSSTELETDSASTTTSDSFDDLNVGEGFPDDDDSTDLTPSEESSAESAAFDPTKIKWISNASDRSVDSITEDELDESEIDKIAAHWGIRNIYGRSPPATTKPKEQSQAKPLKTGRTHQYLLVQHNKNKVFKQTCKKKKNNP</sequence>
<evidence type="ECO:0000256" key="1">
    <source>
        <dbReference type="SAM" id="MobiDB-lite"/>
    </source>
</evidence>
<feature type="region of interest" description="Disordered" evidence="1">
    <location>
        <begin position="174"/>
        <end position="323"/>
    </location>
</feature>
<proteinExistence type="predicted"/>
<protein>
    <submittedName>
        <fullName evidence="2">Uncharacterized protein</fullName>
    </submittedName>
</protein>
<name>A0A0K8T7F4_LYGHE</name>
<reference evidence="2" key="1">
    <citation type="submission" date="2014-09" db="EMBL/GenBank/DDBJ databases">
        <authorList>
            <person name="Magalhaes I.L.F."/>
            <person name="Oliveira U."/>
            <person name="Santos F.R."/>
            <person name="Vidigal T.H.D.A."/>
            <person name="Brescovit A.D."/>
            <person name="Santos A.J."/>
        </authorList>
    </citation>
    <scope>NUCLEOTIDE SEQUENCE</scope>
</reference>
<feature type="non-terminal residue" evidence="2">
    <location>
        <position position="410"/>
    </location>
</feature>
<organism evidence="2">
    <name type="scientific">Lygus hesperus</name>
    <name type="common">Western plant bug</name>
    <dbReference type="NCBI Taxonomy" id="30085"/>
    <lineage>
        <taxon>Eukaryota</taxon>
        <taxon>Metazoa</taxon>
        <taxon>Ecdysozoa</taxon>
        <taxon>Arthropoda</taxon>
        <taxon>Hexapoda</taxon>
        <taxon>Insecta</taxon>
        <taxon>Pterygota</taxon>
        <taxon>Neoptera</taxon>
        <taxon>Paraneoptera</taxon>
        <taxon>Hemiptera</taxon>
        <taxon>Heteroptera</taxon>
        <taxon>Panheteroptera</taxon>
        <taxon>Cimicomorpha</taxon>
        <taxon>Miridae</taxon>
        <taxon>Mirini</taxon>
        <taxon>Lygus</taxon>
    </lineage>
</organism>
<feature type="compositionally biased region" description="Acidic residues" evidence="1">
    <location>
        <begin position="201"/>
        <end position="211"/>
    </location>
</feature>
<evidence type="ECO:0000313" key="2">
    <source>
        <dbReference type="EMBL" id="JAG61346.1"/>
    </source>
</evidence>
<dbReference type="EMBL" id="GBRD01004475">
    <property type="protein sequence ID" value="JAG61346.1"/>
    <property type="molecule type" value="Transcribed_RNA"/>
</dbReference>
<feature type="compositionally biased region" description="Acidic residues" evidence="1">
    <location>
        <begin position="179"/>
        <end position="192"/>
    </location>
</feature>
<feature type="compositionally biased region" description="Low complexity" evidence="1">
    <location>
        <begin position="269"/>
        <end position="286"/>
    </location>
</feature>
<feature type="compositionally biased region" description="Low complexity" evidence="1">
    <location>
        <begin position="305"/>
        <end position="318"/>
    </location>
</feature>
<feature type="compositionally biased region" description="Acidic residues" evidence="1">
    <location>
        <begin position="219"/>
        <end position="232"/>
    </location>
</feature>
<feature type="region of interest" description="Disordered" evidence="1">
    <location>
        <begin position="361"/>
        <end position="384"/>
    </location>
</feature>
<accession>A0A0K8T7F4</accession>
<feature type="compositionally biased region" description="Basic and acidic residues" evidence="1">
    <location>
        <begin position="250"/>
        <end position="265"/>
    </location>
</feature>
<dbReference type="AlphaFoldDB" id="A0A0K8T7F4"/>